<sequence length="320" mass="32962">VARAGCGGEAKELEGQLEGVCARLRELDGVRALAASRVLNLMGGKMDISTSEEVLEAIQQLERLAELSDASSLSAALAEGGGGPAAAAPPELAEAERAELVAGRAVELLERAGQLVEPELPEPQRLLAEQLQQCLEEAREAGLRTRQDSVSAPPPPIDDDSPHAQAARLPAVAALAEAARDARAGLGASEVRRRMHRPEPVGLGVLLEALRGAVGLAGADPLDIAGVADEVAVVQPGDAIILPWAGAGCEALASRLAEAAGRGAAAAVLFGAPAEEATRAEAERALAVEATLGPIRDEAARISAALLDERKARKLQEPRR</sequence>
<comment type="caution">
    <text evidence="2">The sequence shown here is derived from an EMBL/GenBank/DDBJ whole genome shotgun (WGS) entry which is preliminary data.</text>
</comment>
<accession>A0ABN9TIW9</accession>
<reference evidence="2" key="1">
    <citation type="submission" date="2023-10" db="EMBL/GenBank/DDBJ databases">
        <authorList>
            <person name="Chen Y."/>
            <person name="Shah S."/>
            <person name="Dougan E. K."/>
            <person name="Thang M."/>
            <person name="Chan C."/>
        </authorList>
    </citation>
    <scope>NUCLEOTIDE SEQUENCE [LARGE SCALE GENOMIC DNA]</scope>
</reference>
<organism evidence="2 3">
    <name type="scientific">Prorocentrum cordatum</name>
    <dbReference type="NCBI Taxonomy" id="2364126"/>
    <lineage>
        <taxon>Eukaryota</taxon>
        <taxon>Sar</taxon>
        <taxon>Alveolata</taxon>
        <taxon>Dinophyceae</taxon>
        <taxon>Prorocentrales</taxon>
        <taxon>Prorocentraceae</taxon>
        <taxon>Prorocentrum</taxon>
    </lineage>
</organism>
<evidence type="ECO:0000313" key="3">
    <source>
        <dbReference type="Proteomes" id="UP001189429"/>
    </source>
</evidence>
<evidence type="ECO:0000256" key="1">
    <source>
        <dbReference type="SAM" id="MobiDB-lite"/>
    </source>
</evidence>
<feature type="non-terminal residue" evidence="2">
    <location>
        <position position="1"/>
    </location>
</feature>
<proteinExistence type="predicted"/>
<keyword evidence="3" id="KW-1185">Reference proteome</keyword>
<evidence type="ECO:0000313" key="2">
    <source>
        <dbReference type="EMBL" id="CAK0845903.1"/>
    </source>
</evidence>
<dbReference type="Proteomes" id="UP001189429">
    <property type="component" value="Unassembled WGS sequence"/>
</dbReference>
<name>A0ABN9TIW9_9DINO</name>
<gene>
    <name evidence="2" type="ORF">PCOR1329_LOCUS39551</name>
</gene>
<protein>
    <submittedName>
        <fullName evidence="2">Uncharacterized protein</fullName>
    </submittedName>
</protein>
<dbReference type="EMBL" id="CAUYUJ010014774">
    <property type="protein sequence ID" value="CAK0845903.1"/>
    <property type="molecule type" value="Genomic_DNA"/>
</dbReference>
<feature type="region of interest" description="Disordered" evidence="1">
    <location>
        <begin position="141"/>
        <end position="163"/>
    </location>
</feature>